<keyword evidence="3" id="KW-1185">Reference proteome</keyword>
<keyword evidence="1" id="KW-1133">Transmembrane helix</keyword>
<feature type="transmembrane region" description="Helical" evidence="1">
    <location>
        <begin position="221"/>
        <end position="239"/>
    </location>
</feature>
<dbReference type="RefSeq" id="WP_250061153.1">
    <property type="nucleotide sequence ID" value="NZ_JAMJPK010000004.1"/>
</dbReference>
<feature type="transmembrane region" description="Helical" evidence="1">
    <location>
        <begin position="77"/>
        <end position="97"/>
    </location>
</feature>
<dbReference type="EMBL" id="JAMJPK010000004">
    <property type="protein sequence ID" value="MCL7940903.1"/>
    <property type="molecule type" value="Genomic_DNA"/>
</dbReference>
<feature type="transmembrane region" description="Helical" evidence="1">
    <location>
        <begin position="390"/>
        <end position="409"/>
    </location>
</feature>
<keyword evidence="1" id="KW-0472">Membrane</keyword>
<reference evidence="2" key="1">
    <citation type="submission" date="2022-05" db="EMBL/GenBank/DDBJ databases">
        <title>Halomonas geminus sp. nov. and Halomonas llamarensis sp. nov. isolated from high-altitude salars of the Atacama Desert.</title>
        <authorList>
            <person name="Hintersatz C."/>
            <person name="Rojas L.A."/>
            <person name="Wei T.-S."/>
            <person name="Kutschke S."/>
            <person name="Lehmann F."/>
            <person name="Jain R."/>
            <person name="Pollmann K."/>
        </authorList>
    </citation>
    <scope>NUCLEOTIDE SEQUENCE</scope>
    <source>
        <strain evidence="2">ATCH28</strain>
    </source>
</reference>
<gene>
    <name evidence="2" type="ORF">M8009_11450</name>
</gene>
<feature type="transmembrane region" description="Helical" evidence="1">
    <location>
        <begin position="109"/>
        <end position="128"/>
    </location>
</feature>
<feature type="transmembrane region" description="Helical" evidence="1">
    <location>
        <begin position="193"/>
        <end position="214"/>
    </location>
</feature>
<keyword evidence="1" id="KW-0812">Transmembrane</keyword>
<feature type="transmembrane region" description="Helical" evidence="1">
    <location>
        <begin position="140"/>
        <end position="162"/>
    </location>
</feature>
<sequence length="444" mass="50439">MFLISQRDEGFSTSFPGDIPGIKAHEILFFGIFVYLYLLSPYFVISGIMLHGGIISIALFFFVKTNLVMQAIKVRSFYNLIFIFSLFALYSLFVSVFSLRVLSITFQVYIFQVCIYIFLGVSVGFYIQRKGYGFDEALMLLLKFTSFIIFINSLVIIAEYYFPDFRKLVESFLYTSEESNINYLTREYRLRGIASAGAASLSLFHGLTLVILQALYINKKIGLISLCVSSIIIFISLLLIGRTGILISFLGIAMFHMLNLMLEPRKASSRRVFLYILLIASFFTLPLLFSLLFPGNVIMYSMNMFYDGAQGLEEEGTINALITMFNISDDWAELIFGIGSHSGGFSAELRADPGYMKMLTALGLPLSLLFYGFVIFVTIKVLVITKLKSLWIVFIMLMFISEFKEPFIIKGYSARLLWLVVGIALCYTYSTGIQKSKSAMIRYR</sequence>
<organism evidence="2 3">
    <name type="scientific">Halomonas gemina</name>
    <dbReference type="NCBI Taxonomy" id="2945105"/>
    <lineage>
        <taxon>Bacteria</taxon>
        <taxon>Pseudomonadati</taxon>
        <taxon>Pseudomonadota</taxon>
        <taxon>Gammaproteobacteria</taxon>
        <taxon>Oceanospirillales</taxon>
        <taxon>Halomonadaceae</taxon>
        <taxon>Halomonas</taxon>
    </lineage>
</organism>
<evidence type="ECO:0000256" key="1">
    <source>
        <dbReference type="SAM" id="Phobius"/>
    </source>
</evidence>
<evidence type="ECO:0000313" key="2">
    <source>
        <dbReference type="EMBL" id="MCL7940903.1"/>
    </source>
</evidence>
<feature type="transmembrane region" description="Helical" evidence="1">
    <location>
        <begin position="245"/>
        <end position="262"/>
    </location>
</feature>
<protein>
    <submittedName>
        <fullName evidence="2">Uncharacterized protein</fullName>
    </submittedName>
</protein>
<feature type="transmembrane region" description="Helical" evidence="1">
    <location>
        <begin position="362"/>
        <end position="383"/>
    </location>
</feature>
<comment type="caution">
    <text evidence="2">The sequence shown here is derived from an EMBL/GenBank/DDBJ whole genome shotgun (WGS) entry which is preliminary data.</text>
</comment>
<name>A0ABT0T1W1_9GAMM</name>
<feature type="transmembrane region" description="Helical" evidence="1">
    <location>
        <begin position="415"/>
        <end position="434"/>
    </location>
</feature>
<proteinExistence type="predicted"/>
<feature type="transmembrane region" description="Helical" evidence="1">
    <location>
        <begin position="274"/>
        <end position="293"/>
    </location>
</feature>
<feature type="transmembrane region" description="Helical" evidence="1">
    <location>
        <begin position="44"/>
        <end position="65"/>
    </location>
</feature>
<accession>A0ABT0T1W1</accession>
<evidence type="ECO:0000313" key="3">
    <source>
        <dbReference type="Proteomes" id="UP001165369"/>
    </source>
</evidence>
<dbReference type="Proteomes" id="UP001165369">
    <property type="component" value="Unassembled WGS sequence"/>
</dbReference>